<dbReference type="Gene3D" id="3.90.1570.30">
    <property type="match status" value="1"/>
</dbReference>
<dbReference type="AlphaFoldDB" id="X0ZVJ6"/>
<protein>
    <submittedName>
        <fullName evidence="1">Uncharacterized protein</fullName>
    </submittedName>
</protein>
<proteinExistence type="predicted"/>
<name>X0ZVJ6_9ZZZZ</name>
<sequence>MSRKRSRGISEHETRKRLIDKKLEHAGWGRITDFDENKVYTDETVIEYWTAKGNKSRFLISTIIRGSFFCGDL</sequence>
<comment type="caution">
    <text evidence="1">The sequence shown here is derived from an EMBL/GenBank/DDBJ whole genome shotgun (WGS) entry which is preliminary data.</text>
</comment>
<gene>
    <name evidence="1" type="ORF">S01H4_10416</name>
</gene>
<reference evidence="1" key="1">
    <citation type="journal article" date="2014" name="Front. Microbiol.">
        <title>High frequency of phylogenetically diverse reductive dehalogenase-homologous genes in deep subseafloor sedimentary metagenomes.</title>
        <authorList>
            <person name="Kawai M."/>
            <person name="Futagami T."/>
            <person name="Toyoda A."/>
            <person name="Takaki Y."/>
            <person name="Nishi S."/>
            <person name="Hori S."/>
            <person name="Arai W."/>
            <person name="Tsubouchi T."/>
            <person name="Morono Y."/>
            <person name="Uchiyama I."/>
            <person name="Ito T."/>
            <person name="Fujiyama A."/>
            <person name="Inagaki F."/>
            <person name="Takami H."/>
        </authorList>
    </citation>
    <scope>NUCLEOTIDE SEQUENCE</scope>
    <source>
        <strain evidence="1">Expedition CK06-06</strain>
    </source>
</reference>
<accession>X0ZVJ6</accession>
<organism evidence="1">
    <name type="scientific">marine sediment metagenome</name>
    <dbReference type="NCBI Taxonomy" id="412755"/>
    <lineage>
        <taxon>unclassified sequences</taxon>
        <taxon>metagenomes</taxon>
        <taxon>ecological metagenomes</taxon>
    </lineage>
</organism>
<evidence type="ECO:0000313" key="1">
    <source>
        <dbReference type="EMBL" id="GAG64503.1"/>
    </source>
</evidence>
<dbReference type="EMBL" id="BART01003977">
    <property type="protein sequence ID" value="GAG64503.1"/>
    <property type="molecule type" value="Genomic_DNA"/>
</dbReference>